<evidence type="ECO:0000256" key="2">
    <source>
        <dbReference type="SAM" id="MobiDB-lite"/>
    </source>
</evidence>
<dbReference type="InterPro" id="IPR012875">
    <property type="entry name" value="SDHF4"/>
</dbReference>
<dbReference type="Proteomes" id="UP001597327">
    <property type="component" value="Unassembled WGS sequence"/>
</dbReference>
<evidence type="ECO:0000313" key="3">
    <source>
        <dbReference type="EMBL" id="MFD1697686.1"/>
    </source>
</evidence>
<evidence type="ECO:0000313" key="4">
    <source>
        <dbReference type="Proteomes" id="UP001597327"/>
    </source>
</evidence>
<feature type="region of interest" description="Disordered" evidence="2">
    <location>
        <begin position="1"/>
        <end position="36"/>
    </location>
</feature>
<dbReference type="Pfam" id="PF07896">
    <property type="entry name" value="DUF1674"/>
    <property type="match status" value="1"/>
</dbReference>
<keyword evidence="4" id="KW-1185">Reference proteome</keyword>
<protein>
    <submittedName>
        <fullName evidence="3">DUF1674 domain-containing protein</fullName>
    </submittedName>
</protein>
<comment type="similarity">
    <text evidence="1">Belongs to the SDHAF4 family.</text>
</comment>
<dbReference type="EMBL" id="JBHUFA010000016">
    <property type="protein sequence ID" value="MFD1697686.1"/>
    <property type="molecule type" value="Genomic_DNA"/>
</dbReference>
<organism evidence="3 4">
    <name type="scientific">Roseibium aestuarii</name>
    <dbReference type="NCBI Taxonomy" id="2600299"/>
    <lineage>
        <taxon>Bacteria</taxon>
        <taxon>Pseudomonadati</taxon>
        <taxon>Pseudomonadota</taxon>
        <taxon>Alphaproteobacteria</taxon>
        <taxon>Hyphomicrobiales</taxon>
        <taxon>Stappiaceae</taxon>
        <taxon>Roseibium</taxon>
    </lineage>
</organism>
<gene>
    <name evidence="3" type="ORF">ACFSC7_19370</name>
</gene>
<reference evidence="4" key="1">
    <citation type="journal article" date="2019" name="Int. J. Syst. Evol. Microbiol.">
        <title>The Global Catalogue of Microorganisms (GCM) 10K type strain sequencing project: providing services to taxonomists for standard genome sequencing and annotation.</title>
        <authorList>
            <consortium name="The Broad Institute Genomics Platform"/>
            <consortium name="The Broad Institute Genome Sequencing Center for Infectious Disease"/>
            <person name="Wu L."/>
            <person name="Ma J."/>
        </authorList>
    </citation>
    <scope>NUCLEOTIDE SEQUENCE [LARGE SCALE GENOMIC DNA]</scope>
    <source>
        <strain evidence="4">JCM 3369</strain>
    </source>
</reference>
<proteinExistence type="inferred from homology"/>
<accession>A0ABW4K3V0</accession>
<feature type="compositionally biased region" description="Polar residues" evidence="2">
    <location>
        <begin position="1"/>
        <end position="16"/>
    </location>
</feature>
<dbReference type="RefSeq" id="WP_149893152.1">
    <property type="nucleotide sequence ID" value="NZ_JBHUFA010000016.1"/>
</dbReference>
<comment type="caution">
    <text evidence="3">The sequence shown here is derived from an EMBL/GenBank/DDBJ whole genome shotgun (WGS) entry which is preliminary data.</text>
</comment>
<name>A0ABW4K3V0_9HYPH</name>
<sequence>MSETPETRPSSNTASLDYTVAADAPSLAATPEEAPRRAFEDLPPAAQRALLEAEERRKEIDARQAALPKEVDGRGGLEPTRYEDWEIKGLTVDF</sequence>
<evidence type="ECO:0000256" key="1">
    <source>
        <dbReference type="ARBA" id="ARBA00005701"/>
    </source>
</evidence>